<sequence>MEVIHKNDEKHGSFEVVDQEKSVAQMTYTWAGPTKFIIDHTEVSENYTGKGLGKQMLMTAVAFARKEHLKILPLCPYAKSVFDKEAELADVLF</sequence>
<dbReference type="Pfam" id="PF14542">
    <property type="entry name" value="Acetyltransf_CG"/>
    <property type="match status" value="1"/>
</dbReference>
<dbReference type="PANTHER" id="PTHR31435:SF10">
    <property type="entry name" value="BSR4717 PROTEIN"/>
    <property type="match status" value="1"/>
</dbReference>
<dbReference type="RefSeq" id="WP_108631816.1">
    <property type="nucleotide sequence ID" value="NZ_QCXX01000001.1"/>
</dbReference>
<dbReference type="AlphaFoldDB" id="A0A363NXP0"/>
<dbReference type="InterPro" id="IPR045057">
    <property type="entry name" value="Gcn5-rel_NAT"/>
</dbReference>
<dbReference type="PROSITE" id="PS51729">
    <property type="entry name" value="GNAT_YJDJ"/>
    <property type="match status" value="1"/>
</dbReference>
<proteinExistence type="predicted"/>
<dbReference type="InterPro" id="IPR016181">
    <property type="entry name" value="Acyl_CoA_acyltransferase"/>
</dbReference>
<gene>
    <name evidence="2" type="ORF">DCO56_00415</name>
</gene>
<accession>A0A363NXP0</accession>
<dbReference type="SUPFAM" id="SSF55729">
    <property type="entry name" value="Acyl-CoA N-acyltransferases (Nat)"/>
    <property type="match status" value="1"/>
</dbReference>
<keyword evidence="2" id="KW-0808">Transferase</keyword>
<keyword evidence="3" id="KW-1185">Reference proteome</keyword>
<dbReference type="PANTHER" id="PTHR31435">
    <property type="entry name" value="PROTEIN NATD1"/>
    <property type="match status" value="1"/>
</dbReference>
<dbReference type="Gene3D" id="3.40.630.30">
    <property type="match status" value="1"/>
</dbReference>
<name>A0A363NXP0_9SPHI</name>
<dbReference type="CDD" id="cd04301">
    <property type="entry name" value="NAT_SF"/>
    <property type="match status" value="1"/>
</dbReference>
<evidence type="ECO:0000259" key="1">
    <source>
        <dbReference type="PROSITE" id="PS51729"/>
    </source>
</evidence>
<reference evidence="2 3" key="1">
    <citation type="submission" date="2018-04" db="EMBL/GenBank/DDBJ databases">
        <title>Sphingobacterium sp. M46 Genome.</title>
        <authorList>
            <person name="Cheng J."/>
            <person name="Li Y."/>
        </authorList>
    </citation>
    <scope>NUCLEOTIDE SEQUENCE [LARGE SCALE GENOMIC DNA]</scope>
    <source>
        <strain evidence="2 3">M46</strain>
    </source>
</reference>
<evidence type="ECO:0000313" key="2">
    <source>
        <dbReference type="EMBL" id="PUV25493.1"/>
    </source>
</evidence>
<evidence type="ECO:0000313" key="3">
    <source>
        <dbReference type="Proteomes" id="UP000250831"/>
    </source>
</evidence>
<organism evidence="2 3">
    <name type="scientific">Sphingobacterium athyrii</name>
    <dbReference type="NCBI Taxonomy" id="2152717"/>
    <lineage>
        <taxon>Bacteria</taxon>
        <taxon>Pseudomonadati</taxon>
        <taxon>Bacteroidota</taxon>
        <taxon>Sphingobacteriia</taxon>
        <taxon>Sphingobacteriales</taxon>
        <taxon>Sphingobacteriaceae</taxon>
        <taxon>Sphingobacterium</taxon>
    </lineage>
</organism>
<dbReference type="Proteomes" id="UP000250831">
    <property type="component" value="Unassembled WGS sequence"/>
</dbReference>
<dbReference type="InterPro" id="IPR031165">
    <property type="entry name" value="GNAT_YJDJ"/>
</dbReference>
<comment type="caution">
    <text evidence="2">The sequence shown here is derived from an EMBL/GenBank/DDBJ whole genome shotgun (WGS) entry which is preliminary data.</text>
</comment>
<feature type="domain" description="N-acetyltransferase" evidence="1">
    <location>
        <begin position="6"/>
        <end position="93"/>
    </location>
</feature>
<dbReference type="GO" id="GO:0016740">
    <property type="term" value="F:transferase activity"/>
    <property type="evidence" value="ECO:0007669"/>
    <property type="project" value="UniProtKB-KW"/>
</dbReference>
<protein>
    <submittedName>
        <fullName evidence="2">GNAT family N-acetyltransferase</fullName>
    </submittedName>
</protein>
<dbReference type="EMBL" id="QCXX01000001">
    <property type="protein sequence ID" value="PUV25493.1"/>
    <property type="molecule type" value="Genomic_DNA"/>
</dbReference>
<dbReference type="OrthoDB" id="9793389at2"/>